<feature type="domain" description="Galectin" evidence="4">
    <location>
        <begin position="174"/>
        <end position="303"/>
    </location>
</feature>
<dbReference type="CDD" id="cd00070">
    <property type="entry name" value="GLECT"/>
    <property type="match status" value="16"/>
</dbReference>
<dbReference type="Pfam" id="PF00337">
    <property type="entry name" value="Gal-bind_lectin"/>
    <property type="match status" value="16"/>
</dbReference>
<feature type="domain" description="Galectin" evidence="4">
    <location>
        <begin position="26"/>
        <end position="155"/>
    </location>
</feature>
<dbReference type="GeneTree" id="ENSGT00940000160378"/>
<dbReference type="GO" id="GO:0030246">
    <property type="term" value="F:carbohydrate binding"/>
    <property type="evidence" value="ECO:0007669"/>
    <property type="project" value="UniProtKB-KW"/>
</dbReference>
<feature type="domain" description="Galectin" evidence="4">
    <location>
        <begin position="2062"/>
        <end position="2193"/>
    </location>
</feature>
<feature type="domain" description="Galectin" evidence="4">
    <location>
        <begin position="794"/>
        <end position="925"/>
    </location>
</feature>
<feature type="domain" description="Galectin" evidence="4">
    <location>
        <begin position="1889"/>
        <end position="2020"/>
    </location>
</feature>
<dbReference type="InterPro" id="IPR001079">
    <property type="entry name" value="Galectin_CRD"/>
</dbReference>
<name>A0A9J8AY14_CYPCA</name>
<evidence type="ECO:0000256" key="3">
    <source>
        <dbReference type="SAM" id="Phobius"/>
    </source>
</evidence>
<accession>A0A9J8AY14</accession>
<dbReference type="InterPro" id="IPR013320">
    <property type="entry name" value="ConA-like_dom_sf"/>
</dbReference>
<keyword evidence="1" id="KW-0430">Lectin</keyword>
<evidence type="ECO:0000256" key="1">
    <source>
        <dbReference type="ARBA" id="ARBA00022734"/>
    </source>
</evidence>
<feature type="domain" description="Galectin" evidence="4">
    <location>
        <begin position="1716"/>
        <end position="1847"/>
    </location>
</feature>
<keyword evidence="3" id="KW-0472">Membrane</keyword>
<keyword evidence="3" id="KW-0812">Transmembrane</keyword>
<protein>
    <submittedName>
        <fullName evidence="5">Galectin 4</fullName>
    </submittedName>
</protein>
<evidence type="ECO:0000313" key="5">
    <source>
        <dbReference type="Ensembl" id="ENSCCRP00000147366.1"/>
    </source>
</evidence>
<feature type="domain" description="Galectin" evidence="4">
    <location>
        <begin position="343"/>
        <end position="472"/>
    </location>
</feature>
<keyword evidence="2" id="KW-0677">Repeat</keyword>
<feature type="domain" description="Galectin" evidence="4">
    <location>
        <begin position="482"/>
        <end position="613"/>
    </location>
</feature>
<dbReference type="SUPFAM" id="SSF49899">
    <property type="entry name" value="Concanavalin A-like lectins/glucanases"/>
    <property type="match status" value="16"/>
</dbReference>
<feature type="domain" description="Galectin" evidence="4">
    <location>
        <begin position="1404"/>
        <end position="1535"/>
    </location>
</feature>
<feature type="domain" description="Galectin" evidence="4">
    <location>
        <begin position="655"/>
        <end position="784"/>
    </location>
</feature>
<dbReference type="Gene3D" id="2.60.120.200">
    <property type="match status" value="16"/>
</dbReference>
<organism evidence="5 6">
    <name type="scientific">Cyprinus carpio carpio</name>
    <dbReference type="NCBI Taxonomy" id="630221"/>
    <lineage>
        <taxon>Eukaryota</taxon>
        <taxon>Metazoa</taxon>
        <taxon>Chordata</taxon>
        <taxon>Craniata</taxon>
        <taxon>Vertebrata</taxon>
        <taxon>Euteleostomi</taxon>
        <taxon>Actinopterygii</taxon>
        <taxon>Neopterygii</taxon>
        <taxon>Teleostei</taxon>
        <taxon>Ostariophysi</taxon>
        <taxon>Cypriniformes</taxon>
        <taxon>Cyprinidae</taxon>
        <taxon>Cyprininae</taxon>
        <taxon>Cyprinus</taxon>
    </lineage>
</organism>
<evidence type="ECO:0000259" key="4">
    <source>
        <dbReference type="PROSITE" id="PS51304"/>
    </source>
</evidence>
<feature type="domain" description="Galectin" evidence="4">
    <location>
        <begin position="1106"/>
        <end position="1228"/>
    </location>
</feature>
<keyword evidence="6" id="KW-1185">Reference proteome</keyword>
<evidence type="ECO:0000256" key="2">
    <source>
        <dbReference type="ARBA" id="ARBA00022737"/>
    </source>
</evidence>
<reference evidence="5" key="1">
    <citation type="submission" date="2025-08" db="UniProtKB">
        <authorList>
            <consortium name="Ensembl"/>
        </authorList>
    </citation>
    <scope>IDENTIFICATION</scope>
</reference>
<feature type="domain" description="Galectin" evidence="4">
    <location>
        <begin position="1577"/>
        <end position="1706"/>
    </location>
</feature>
<dbReference type="FunFam" id="2.60.120.200:FF:000124">
    <property type="entry name" value="Galectin-4"/>
    <property type="match status" value="12"/>
</dbReference>
<reference evidence="5" key="2">
    <citation type="submission" date="2025-09" db="UniProtKB">
        <authorList>
            <consortium name="Ensembl"/>
        </authorList>
    </citation>
    <scope>IDENTIFICATION</scope>
</reference>
<feature type="domain" description="Galectin" evidence="4">
    <location>
        <begin position="967"/>
        <end position="1096"/>
    </location>
</feature>
<dbReference type="SMART" id="SM00276">
    <property type="entry name" value="GLECT"/>
    <property type="match status" value="16"/>
</dbReference>
<feature type="domain" description="Galectin" evidence="4">
    <location>
        <begin position="2235"/>
        <end position="2365"/>
    </location>
</feature>
<dbReference type="SMART" id="SM00908">
    <property type="entry name" value="Gal-bind_lectin"/>
    <property type="match status" value="16"/>
</dbReference>
<sequence>DNTQINASVCSSCPTSDSLICNNLPYVAPISGGLREGMALYLKGVIPTNAEWFEINFKTGQSDSDDTAFHFNPRLHQKVVMNSFRNRKWEAKESVSDNPFKKGETFEMFTVIKSEGYQVYVNGKELYTFKHRIPLEKVSTLNISGHVVVSLFGFIICIYTLMPIFLCLLQNLPYVAPISGGLREGMALYLKGVIPTNADQFEINFKTGQSDSDDTAFHFNPRLHQKVVMNSFRNRKWEAKESVSDNPFKKGETFEMFTVIKSEGYQVYVNGKELYTFKHRIPLEKVSTLNISGHVVVSLFGFMQNWSASSFPTTFTSLSRSHGELSTRQSEILQPVQNPNLPYVAPISGGLREGMALYLKGVIPTNADQFEINFKTGQSDSDDTAFHFNPRLHQKVVMNSFRNRKWEAKESVSDNPFKKGETFEMFTVIKSEGYQVYVNGKELYTFKHRITLEKVSTLNISGHVVVSLFEILQPVQNPNLPYVAPISGGLREGMAFYLKGVIPTNADQFEINFKTGQSDSDDTAFHFNPRLHQKVVMNSFRNRKWEAKESVSDNPFKKGETFEMFTVIKSEGYQVYVNGKELYTFKHRIPLKKVSTLNINGDVAVNLSGFLKNWSASVFPTKVITKITTLGSSHGGLSTVQSEILQPVRNPNLPYVAPISGGLREGMALYLQGVVPTNADQFEINFKTGQSSNDDMAFQFNPRMDQKVAINSVINGSWGTEESVSDNPFKKGEAFEMFTVIKSEGYQVYVNGKELYTFKHRIPLEKVSTLNISGDVAVNLSEILQPVQNPNLPYVAPISGGLREGMALYLQGVVPTNADQFEINFKTGPSSNDDMAFQFNPRMDQKVAMNSVINGSWGTEESVSDNPFKKGEAFEMFSVIKSEGFQVYVNGKELYTFKHRIPLEKVSTLNINGDVAVNLSGFLQNWSASVSPTEVITKITTLGSSHGVHSTVQSKILQPVQNPNLPYVAPISGGLREGMALYLKGVVPTNADQFEINFKTGPSSNDDMAFQFNPRMDQKVAMNSVINGSWGTEESVSDNPFKKGEAFEMFSVIKSEGFQVYVNGKELYTFKHRIPLEKVSTLNINGDVAVNLSEILQPVQNPNLPYVAPISGGLREGMALYLQGVVPTDADQFEINFKTGPSSNDDMAFQFKPRMDQKVAMNSIINGSWGTEESLGPCPHMGCVASIHQVYVNGKELYTFKHRIPLEKVSTLNISGDVAVNLSGFLQNWSASVFPTEVTTKITTLGTSHGGVSTVQSEILQPVQNPNLPYVAPISGGLREGMALYLQGVVPTNADQFEINFKTGPSSNDDMAFQFNPRMDQKVAMNSVINGSWGTEESVSDNPFKKGEAFEMFSVIKSEGFQVYVNGKELYTFKHRIPLEKVSTLNISGDVAVNLSGFLQNLPYVAPISGGLREGMALYLQGVVPTNADQFVINFKTGQSSNEDKAFHFNPRMDKKVAMNSVINGIWGTEESVSENPFKKGEAFEMFSVIKSEGYQVYVNGKEMYTFKHRIPLEKVSTLNISGDVAVKLSGFIQNWSASVFPTEVITKITTLGSSHGAHSTVQSEILQPVQNPNLPYVAPISGGLREGMALYLKGVVPTNADQFEINFKTGPSSNDDMAFQFKPRMDQKLAMNSIINGSWGTEESVSDNPFKKGEAFEMFTVIKSEGYQVYVNGKELYTFKHRIPLEKVSTLNINGDVAVNLSEILQPVQNPNLPYVAPISGGLREGMALYLQGVVPTNADQFEINFKTGPSSNDDMAFQFNPRMDQKVAMNSVINGSWGTEESVSDNPFKKGEAFEMFSVIKSEGFQVYVNGKELYTFKHRIPLEKVSTLNINGDVAVNLSGVLQNWSASVSPTEVITKITTMCSSHGAHSTVQSEILQPVQNPNLPYVAPISGGLREGMALYLQGVVPTNADQFEINFKTGPSSNDDMAFQFNPRMDQKVAMNSVINGSWGTEESTHCTPKRKLGACPHMGCVSSIHQVYVNGKELYTFQAPYTTGKKVSTLNINGDVAVNLSGFLQNWSASVSPTEVITKITTLGSSHGAHSTVQSEILQPVQNPNLPYVAPISGGLREGMALYLQGVVPTNADQFEINFKTGPSSNDDMAFQFNPRMDQKVAMNSVINGSWGTEESVSENPFNKGEAFEMLSVIKSEGFQVYVNGKELYTFKHRIPLEKVSTLNINGDVAVNLSGFLQNWSASVSPTEVITKITTLGSSHGAHSTVQSEILQPVQNPNLPYVAPISGGLREGMALYLQGVVPTNADQFEINFKTGPSSNDDMAFQFNPRMDQKVAMNSVINGSWGTEESTQHTTKRKLGPCPHMGCVASIHQVYVNGKELYTFKHRIPLEKVSTLNISGDVAVNLSGFLQNWSASVFPTEVITKITTLGSSHGAHSTVQSEILQPVRNPNLPYVAPISGGLREGMALYLKGVVPTNADQFEINFKTGPSSNDDMAFQFHPRMDQKLAMNSIINGSWGTEESVSDNPFKKGEAFEMFTVIKSEGYQVKLYTFKHRIPLEKVSTLNINGDVAVNLSGFLQVGHFFFS</sequence>
<feature type="domain" description="Galectin" evidence="4">
    <location>
        <begin position="1270"/>
        <end position="1401"/>
    </location>
</feature>
<dbReference type="InterPro" id="IPR044156">
    <property type="entry name" value="Galectin-like"/>
</dbReference>
<dbReference type="PANTHER" id="PTHR11346">
    <property type="entry name" value="GALECTIN"/>
    <property type="match status" value="1"/>
</dbReference>
<proteinExistence type="predicted"/>
<feature type="transmembrane region" description="Helical" evidence="3">
    <location>
        <begin position="147"/>
        <end position="166"/>
    </location>
</feature>
<evidence type="ECO:0000313" key="6">
    <source>
        <dbReference type="Proteomes" id="UP001108240"/>
    </source>
</evidence>
<feature type="domain" description="Galectin" evidence="4">
    <location>
        <begin position="2407"/>
        <end position="2539"/>
    </location>
</feature>
<keyword evidence="3" id="KW-1133">Transmembrane helix</keyword>
<dbReference type="PANTHER" id="PTHR11346:SF32">
    <property type="entry name" value="GALECTIN-4"/>
    <property type="match status" value="1"/>
</dbReference>
<dbReference type="PROSITE" id="PS51304">
    <property type="entry name" value="GALECTIN"/>
    <property type="match status" value="16"/>
</dbReference>
<dbReference type="Proteomes" id="UP001108240">
    <property type="component" value="Unplaced"/>
</dbReference>
<dbReference type="Ensembl" id="ENSCCRT00000119888.1">
    <property type="protein sequence ID" value="ENSCCRP00000147366.1"/>
    <property type="gene ID" value="ENSCCRG00000017373.2"/>
</dbReference>